<proteinExistence type="inferred from homology"/>
<evidence type="ECO:0000256" key="4">
    <source>
        <dbReference type="ARBA" id="ARBA00022701"/>
    </source>
</evidence>
<evidence type="ECO:0000259" key="6">
    <source>
        <dbReference type="Pfam" id="PF04130"/>
    </source>
</evidence>
<dbReference type="InterPro" id="IPR040457">
    <property type="entry name" value="GCP_C"/>
</dbReference>
<dbReference type="GO" id="GO:0000930">
    <property type="term" value="C:gamma-tubulin complex"/>
    <property type="evidence" value="ECO:0007669"/>
    <property type="project" value="TreeGrafter"/>
</dbReference>
<comment type="subcellular location">
    <subcellularLocation>
        <location evidence="1">Cytoplasm</location>
        <location evidence="1">Cytoskeleton</location>
    </subcellularLocation>
</comment>
<dbReference type="GO" id="GO:0007020">
    <property type="term" value="P:microtubule nucleation"/>
    <property type="evidence" value="ECO:0007669"/>
    <property type="project" value="InterPro"/>
</dbReference>
<evidence type="ECO:0000259" key="7">
    <source>
        <dbReference type="Pfam" id="PF17681"/>
    </source>
</evidence>
<dbReference type="Gene3D" id="1.20.120.1900">
    <property type="entry name" value="Gamma-tubulin complex, C-terminal domain"/>
    <property type="match status" value="1"/>
</dbReference>
<accession>A0AAD9GEC2</accession>
<dbReference type="GO" id="GO:0051321">
    <property type="term" value="P:meiotic cell cycle"/>
    <property type="evidence" value="ECO:0007669"/>
    <property type="project" value="TreeGrafter"/>
</dbReference>
<name>A0AAD9GEC2_9STRA</name>
<dbReference type="GO" id="GO:0051011">
    <property type="term" value="F:microtubule minus-end binding"/>
    <property type="evidence" value="ECO:0007669"/>
    <property type="project" value="TreeGrafter"/>
</dbReference>
<comment type="caution">
    <text evidence="8">The sequence shown here is derived from an EMBL/GenBank/DDBJ whole genome shotgun (WGS) entry which is preliminary data.</text>
</comment>
<evidence type="ECO:0000256" key="3">
    <source>
        <dbReference type="ARBA" id="ARBA00022490"/>
    </source>
</evidence>
<keyword evidence="3" id="KW-0963">Cytoplasm</keyword>
<dbReference type="PANTHER" id="PTHR19302:SF70">
    <property type="entry name" value="GAMMA-TUBULIN COMPLEX COMPONENT 6"/>
    <property type="match status" value="1"/>
</dbReference>
<evidence type="ECO:0000313" key="9">
    <source>
        <dbReference type="Proteomes" id="UP001259832"/>
    </source>
</evidence>
<dbReference type="PANTHER" id="PTHR19302">
    <property type="entry name" value="GAMMA TUBULIN COMPLEX PROTEIN"/>
    <property type="match status" value="1"/>
</dbReference>
<evidence type="ECO:0000256" key="2">
    <source>
        <dbReference type="ARBA" id="ARBA00010337"/>
    </source>
</evidence>
<reference evidence="8" key="1">
    <citation type="submission" date="2023-08" db="EMBL/GenBank/DDBJ databases">
        <title>Reference Genome Resource for the Citrus Pathogen Phytophthora citrophthora.</title>
        <authorList>
            <person name="Moller H."/>
            <person name="Coetzee B."/>
            <person name="Rose L.J."/>
            <person name="Van Niekerk J.M."/>
        </authorList>
    </citation>
    <scope>NUCLEOTIDE SEQUENCE</scope>
    <source>
        <strain evidence="8">STE-U-9442</strain>
    </source>
</reference>
<dbReference type="GO" id="GO:0043015">
    <property type="term" value="F:gamma-tubulin binding"/>
    <property type="evidence" value="ECO:0007669"/>
    <property type="project" value="InterPro"/>
</dbReference>
<protein>
    <submittedName>
        <fullName evidence="8">Gamma-tubulin complex component 6</fullName>
    </submittedName>
</protein>
<evidence type="ECO:0000256" key="1">
    <source>
        <dbReference type="ARBA" id="ARBA00004245"/>
    </source>
</evidence>
<gene>
    <name evidence="8" type="ORF">P3T76_009991</name>
</gene>
<dbReference type="InterPro" id="IPR007259">
    <property type="entry name" value="GCP"/>
</dbReference>
<dbReference type="InterPro" id="IPR042241">
    <property type="entry name" value="GCP_C_sf"/>
</dbReference>
<feature type="domain" description="Gamma tubulin complex component C-terminal" evidence="6">
    <location>
        <begin position="1138"/>
        <end position="1471"/>
    </location>
</feature>
<dbReference type="InterPro" id="IPR041470">
    <property type="entry name" value="GCP_N"/>
</dbReference>
<dbReference type="Pfam" id="PF04130">
    <property type="entry name" value="GCP_C_terminal"/>
    <property type="match status" value="1"/>
</dbReference>
<keyword evidence="5" id="KW-0206">Cytoskeleton</keyword>
<keyword evidence="9" id="KW-1185">Reference proteome</keyword>
<dbReference type="GO" id="GO:0000278">
    <property type="term" value="P:mitotic cell cycle"/>
    <property type="evidence" value="ECO:0007669"/>
    <property type="project" value="TreeGrafter"/>
</dbReference>
<dbReference type="GO" id="GO:0005874">
    <property type="term" value="C:microtubule"/>
    <property type="evidence" value="ECO:0007669"/>
    <property type="project" value="UniProtKB-KW"/>
</dbReference>
<dbReference type="Proteomes" id="UP001259832">
    <property type="component" value="Unassembled WGS sequence"/>
</dbReference>
<feature type="domain" description="Gamma tubulin complex component protein N-terminal" evidence="7">
    <location>
        <begin position="371"/>
        <end position="659"/>
    </location>
</feature>
<evidence type="ECO:0000313" key="8">
    <source>
        <dbReference type="EMBL" id="KAK1936556.1"/>
    </source>
</evidence>
<dbReference type="GO" id="GO:0031122">
    <property type="term" value="P:cytoplasmic microtubule organization"/>
    <property type="evidence" value="ECO:0007669"/>
    <property type="project" value="TreeGrafter"/>
</dbReference>
<dbReference type="EMBL" id="JASMQC010000021">
    <property type="protein sequence ID" value="KAK1936556.1"/>
    <property type="molecule type" value="Genomic_DNA"/>
</dbReference>
<dbReference type="GO" id="GO:0051225">
    <property type="term" value="P:spindle assembly"/>
    <property type="evidence" value="ECO:0007669"/>
    <property type="project" value="TreeGrafter"/>
</dbReference>
<sequence length="1498" mass="168726">MNEVRREAASDAGVVGLLKHLRSHICCESRSDFRRVLPVYRRLLSPRQDDSVSVQHELLEIRGKLLTCGENADVVDVVKHMDRVVERCMGFEDQQQDTETAVPMNEVMRLLVALAGGDDGDTFVLEDAMVLSEKSSLGFVAEKNRIGDRIQMDNIELMQRSKALFHKPPVSLQEPAWEPWLFEADRYLVATLHRLFSQDLFSIFGNGIPSKHTSLWCSNTTISEESGNLDMMPFQKRQRHEQNSMADVKSSNVLKMGKQTKSLLPWKEEVFFYDGTQELNCKGQTQPANWGEVSSITENSSWGSDMSLDGTEPWIARTYAWEDLGDRIGLHEQHAKPPVREEKRSLKDLVIPDIVACDGCVPLEIHEEDLIKDSLRALSGVDSTIFRRDFESATFQLPEIRKLKLRSTSVSATMNLLEVFRKTGTTVVRLEMLGIYYSQDSARGGKTLQAMGDALLHFLSTYRAIVEDIAQQCQTYEEEDEEEDILSVTTLVAKTRKVRRILEIIGRMFRCDEDMYWPLLQLGKFPRGIALLDHLYRYVSSLRVEDSLGHIQELVTWFLVKSCSPLLAVLSDLVSLGRVDESTDPFDEFELTMWSRNLLDKATAGGGDGLFGEELSIESVGMMPAFMGKIAPRIVHLSQVQTLLRSINAIASTHPLTFCDQIDMPSLVMFTHGEDISAHAEEWKAAIAGVTHPRYNKEPHTYVDDKMLPVAKELRLDFTREDREQFERKQKCQQQQRNLLDQQVLEKEQRRFELAHQNEVNDAKRTAEAAECRANEEAYGQKVLLNKYAVLMNEAEQRHDYMKWRRDRAVRLSSAKEQLQRIRIDDMAKWTADKEKQVEEAQSAVEKETGSSQIEEFVDVVAKSTKDVRKPSAASTDDSGWKASVRVNKEAGNRTTMDVDGCAWRAHVKVDHEAGSRSSMSDTDGVWRASVKVNKEAGSRSSGVFTDPATVENTSKRTGVRILNEPGGGGAAMYGTLYGGSQPATVAVALTEDVAMDAGTIDAERKAQVNEVPGDPIPETIEGEDVGGESLIHDAAIPLSTFHEELPSEDSEMVESEGEPTNYTRLSLPPVHPFFSSSLSREDTEALTQALAETTADPDFIFFESIVDCCVAFPVRLISDKLEQVAIEWFRSALQVVEHLKWLHRLMLMSEGLCMDIFARDFLRGLNSATRVNWGLEGRLTSALTMAMIEGSVEVDAIGQTFHYETTPTLSQGKYYLTYFWSMVYRSLSPHTCLIVLDSLTMTPGVASLLSELELVYDVKWPLGFLITSRSLVAYKQMHQFLLYVRLTSLEIRETWGVLRLIRRQKKLSPALDRICGGVVYKMQTFLLAFNETFSTKVLMTAWSELEQSIQKSTTLVQLRRCHETFVSVAARCCFLDDSTAEDARKLQVSSAFSDALASAWRLTGFLRALERQVTGRSSEGTRIVVLCEEFDVALQVLVRNLQSVAKKDAERSTREFSECFLLRLNFNRFYSTLDAPIATAADERMPGGASKDGVAEF</sequence>
<evidence type="ECO:0000256" key="5">
    <source>
        <dbReference type="ARBA" id="ARBA00023212"/>
    </source>
</evidence>
<comment type="similarity">
    <text evidence="2">Belongs to the TUBGCP family.</text>
</comment>
<dbReference type="GO" id="GO:0000922">
    <property type="term" value="C:spindle pole"/>
    <property type="evidence" value="ECO:0007669"/>
    <property type="project" value="InterPro"/>
</dbReference>
<organism evidence="8 9">
    <name type="scientific">Phytophthora citrophthora</name>
    <dbReference type="NCBI Taxonomy" id="4793"/>
    <lineage>
        <taxon>Eukaryota</taxon>
        <taxon>Sar</taxon>
        <taxon>Stramenopiles</taxon>
        <taxon>Oomycota</taxon>
        <taxon>Peronosporomycetes</taxon>
        <taxon>Peronosporales</taxon>
        <taxon>Peronosporaceae</taxon>
        <taxon>Phytophthora</taxon>
    </lineage>
</organism>
<keyword evidence="4" id="KW-0493">Microtubule</keyword>
<dbReference type="Pfam" id="PF17681">
    <property type="entry name" value="GCP_N_terminal"/>
    <property type="match status" value="1"/>
</dbReference>